<dbReference type="SMART" id="SM00862">
    <property type="entry name" value="Trans_reg_C"/>
    <property type="match status" value="1"/>
</dbReference>
<dbReference type="GO" id="GO:0006355">
    <property type="term" value="P:regulation of DNA-templated transcription"/>
    <property type="evidence" value="ECO:0007669"/>
    <property type="project" value="InterPro"/>
</dbReference>
<feature type="region of interest" description="Disordered" evidence="3">
    <location>
        <begin position="131"/>
        <end position="174"/>
    </location>
</feature>
<dbReference type="Pfam" id="PF00486">
    <property type="entry name" value="Trans_reg_C"/>
    <property type="match status" value="1"/>
</dbReference>
<organism evidence="5 6">
    <name type="scientific">Kitasatospora phosalacinea</name>
    <dbReference type="NCBI Taxonomy" id="2065"/>
    <lineage>
        <taxon>Bacteria</taxon>
        <taxon>Bacillati</taxon>
        <taxon>Actinomycetota</taxon>
        <taxon>Actinomycetes</taxon>
        <taxon>Kitasatosporales</taxon>
        <taxon>Streptomycetaceae</taxon>
        <taxon>Kitasatospora</taxon>
    </lineage>
</organism>
<feature type="compositionally biased region" description="Pro residues" evidence="3">
    <location>
        <begin position="145"/>
        <end position="155"/>
    </location>
</feature>
<proteinExistence type="predicted"/>
<dbReference type="AlphaFoldDB" id="A0A9W6PE17"/>
<feature type="compositionally biased region" description="Low complexity" evidence="3">
    <location>
        <begin position="134"/>
        <end position="144"/>
    </location>
</feature>
<evidence type="ECO:0000313" key="6">
    <source>
        <dbReference type="Proteomes" id="UP001165143"/>
    </source>
</evidence>
<evidence type="ECO:0000256" key="1">
    <source>
        <dbReference type="ARBA" id="ARBA00023125"/>
    </source>
</evidence>
<dbReference type="PANTHER" id="PTHR35807">
    <property type="entry name" value="TRANSCRIPTIONAL REGULATOR REDD-RELATED"/>
    <property type="match status" value="1"/>
</dbReference>
<gene>
    <name evidence="5" type="ORF">Kpho01_13760</name>
</gene>
<dbReference type="InterPro" id="IPR016032">
    <property type="entry name" value="Sig_transdc_resp-reg_C-effctor"/>
</dbReference>
<dbReference type="PROSITE" id="PS51755">
    <property type="entry name" value="OMPR_PHOB"/>
    <property type="match status" value="1"/>
</dbReference>
<dbReference type="PANTHER" id="PTHR35807:SF1">
    <property type="entry name" value="TRANSCRIPTIONAL REGULATOR REDD"/>
    <property type="match status" value="1"/>
</dbReference>
<feature type="DNA-binding region" description="OmpR/PhoB-type" evidence="2">
    <location>
        <begin position="1"/>
        <end position="90"/>
    </location>
</feature>
<sequence length="174" mass="19007">MVRGPLLLCRGRDTVPVESPTLRRLLGLLALTHPAAATRQEITDTLWPPGPPDSQQSLIHTHVSRLRRLLTPDDPPNGVLRTPTGYRLGLPRHRTDLGRFDDLLARTTNLQHAPDPDTAHRDLTRALRHWRGLARSAPSPASPTASPPDPGPPHSAPNKAKAPGRWPGALQWSG</sequence>
<reference evidence="5" key="1">
    <citation type="submission" date="2023-02" db="EMBL/GenBank/DDBJ databases">
        <title>Kitasatospora phosalacinea NBRC 14362.</title>
        <authorList>
            <person name="Ichikawa N."/>
            <person name="Sato H."/>
            <person name="Tonouchi N."/>
        </authorList>
    </citation>
    <scope>NUCLEOTIDE SEQUENCE</scope>
    <source>
        <strain evidence="5">NBRC 14362</strain>
    </source>
</reference>
<dbReference type="EMBL" id="BSRX01000006">
    <property type="protein sequence ID" value="GLW53365.1"/>
    <property type="molecule type" value="Genomic_DNA"/>
</dbReference>
<dbReference type="GO" id="GO:0000160">
    <property type="term" value="P:phosphorelay signal transduction system"/>
    <property type="evidence" value="ECO:0007669"/>
    <property type="project" value="InterPro"/>
</dbReference>
<dbReference type="InterPro" id="IPR051677">
    <property type="entry name" value="AfsR-DnrI-RedD_regulator"/>
</dbReference>
<evidence type="ECO:0000256" key="3">
    <source>
        <dbReference type="SAM" id="MobiDB-lite"/>
    </source>
</evidence>
<protein>
    <recommendedName>
        <fullName evidence="4">OmpR/PhoB-type domain-containing protein</fullName>
    </recommendedName>
</protein>
<dbReference type="InterPro" id="IPR036388">
    <property type="entry name" value="WH-like_DNA-bd_sf"/>
</dbReference>
<dbReference type="InterPro" id="IPR001867">
    <property type="entry name" value="OmpR/PhoB-type_DNA-bd"/>
</dbReference>
<accession>A0A9W6PE17</accession>
<comment type="caution">
    <text evidence="5">The sequence shown here is derived from an EMBL/GenBank/DDBJ whole genome shotgun (WGS) entry which is preliminary data.</text>
</comment>
<evidence type="ECO:0000313" key="5">
    <source>
        <dbReference type="EMBL" id="GLW53365.1"/>
    </source>
</evidence>
<feature type="domain" description="OmpR/PhoB-type" evidence="4">
    <location>
        <begin position="1"/>
        <end position="90"/>
    </location>
</feature>
<dbReference type="Proteomes" id="UP001165143">
    <property type="component" value="Unassembled WGS sequence"/>
</dbReference>
<name>A0A9W6PE17_9ACTN</name>
<evidence type="ECO:0000259" key="4">
    <source>
        <dbReference type="PROSITE" id="PS51755"/>
    </source>
</evidence>
<dbReference type="Gene3D" id="1.10.10.10">
    <property type="entry name" value="Winged helix-like DNA-binding domain superfamily/Winged helix DNA-binding domain"/>
    <property type="match status" value="1"/>
</dbReference>
<dbReference type="GO" id="GO:0003677">
    <property type="term" value="F:DNA binding"/>
    <property type="evidence" value="ECO:0007669"/>
    <property type="project" value="UniProtKB-UniRule"/>
</dbReference>
<keyword evidence="1 2" id="KW-0238">DNA-binding</keyword>
<evidence type="ECO:0000256" key="2">
    <source>
        <dbReference type="PROSITE-ProRule" id="PRU01091"/>
    </source>
</evidence>
<dbReference type="SUPFAM" id="SSF46894">
    <property type="entry name" value="C-terminal effector domain of the bipartite response regulators"/>
    <property type="match status" value="1"/>
</dbReference>